<dbReference type="PANTHER" id="PTHR30137">
    <property type="entry name" value="LUCIFERASE-LIKE MONOOXYGENASE"/>
    <property type="match status" value="1"/>
</dbReference>
<keyword evidence="1" id="KW-0560">Oxidoreductase</keyword>
<dbReference type="InterPro" id="IPR050766">
    <property type="entry name" value="Bact_Lucif_Oxidored"/>
</dbReference>
<accession>A0A1G7QM71</accession>
<name>A0A1G7QM71_9LACT</name>
<dbReference type="STRING" id="120956.SAMN05421791_102140"/>
<evidence type="ECO:0000256" key="2">
    <source>
        <dbReference type="ARBA" id="ARBA00023033"/>
    </source>
</evidence>
<reference evidence="4 5" key="1">
    <citation type="submission" date="2016-10" db="EMBL/GenBank/DDBJ databases">
        <authorList>
            <person name="de Groot N.N."/>
        </authorList>
    </citation>
    <scope>NUCLEOTIDE SEQUENCE [LARGE SCALE GENOMIC DNA]</scope>
    <source>
        <strain evidence="4 5">ATCC BAA-466</strain>
    </source>
</reference>
<dbReference type="GO" id="GO:0004497">
    <property type="term" value="F:monooxygenase activity"/>
    <property type="evidence" value="ECO:0007669"/>
    <property type="project" value="UniProtKB-KW"/>
</dbReference>
<feature type="domain" description="Luciferase-like" evidence="3">
    <location>
        <begin position="12"/>
        <end position="314"/>
    </location>
</feature>
<keyword evidence="5" id="KW-1185">Reference proteome</keyword>
<evidence type="ECO:0000313" key="5">
    <source>
        <dbReference type="Proteomes" id="UP000199708"/>
    </source>
</evidence>
<dbReference type="InterPro" id="IPR011251">
    <property type="entry name" value="Luciferase-like_dom"/>
</dbReference>
<dbReference type="Gene3D" id="3.20.20.30">
    <property type="entry name" value="Luciferase-like domain"/>
    <property type="match status" value="1"/>
</dbReference>
<evidence type="ECO:0000259" key="3">
    <source>
        <dbReference type="Pfam" id="PF00296"/>
    </source>
</evidence>
<dbReference type="GO" id="GO:0016705">
    <property type="term" value="F:oxidoreductase activity, acting on paired donors, with incorporation or reduction of molecular oxygen"/>
    <property type="evidence" value="ECO:0007669"/>
    <property type="project" value="InterPro"/>
</dbReference>
<keyword evidence="2 4" id="KW-0503">Monooxygenase</keyword>
<dbReference type="OrthoDB" id="9776438at2"/>
<dbReference type="RefSeq" id="WP_090289228.1">
    <property type="nucleotide sequence ID" value="NZ_FNCK01000002.1"/>
</dbReference>
<dbReference type="GO" id="GO:0005829">
    <property type="term" value="C:cytosol"/>
    <property type="evidence" value="ECO:0007669"/>
    <property type="project" value="TreeGrafter"/>
</dbReference>
<dbReference type="Pfam" id="PF00296">
    <property type="entry name" value="Bac_luciferase"/>
    <property type="match status" value="1"/>
</dbReference>
<evidence type="ECO:0000313" key="4">
    <source>
        <dbReference type="EMBL" id="SDF99578.1"/>
    </source>
</evidence>
<dbReference type="EMBL" id="FNCK01000002">
    <property type="protein sequence ID" value="SDF99578.1"/>
    <property type="molecule type" value="Genomic_DNA"/>
</dbReference>
<gene>
    <name evidence="4" type="ORF">SAMN05421791_102140</name>
</gene>
<evidence type="ECO:0000256" key="1">
    <source>
        <dbReference type="ARBA" id="ARBA00023002"/>
    </source>
</evidence>
<protein>
    <submittedName>
        <fullName evidence="4">Flavin-dependent oxidoreductase, luciferase family (Includes alkanesulfonate monooxygenase SsuD and methylene tetrahydromethanopterin reductase)</fullName>
    </submittedName>
</protein>
<sequence>MTISSSLSHPLEIGIYTLGDHVPHPLTGERISQEQRVNEIIRYGIEAEAAGLDLFSVGESHQPYFTSQAHTVILAAIAQATSKIKLSSAATIVSTSDPVRIFEDFATLDLISKGRMEIIAGRASRVGLFDLLGYNMRDYEALYEEKFDLLRQINEELIINWEGEFRAPLKNASILPRPYQNRKLPIWRAVGGHRTSAIQAGRQGAPIFLAHLTGPVDVHLANIQAYREALEESGYQSQDFPVATAGMLYVAETSQKARQEAYTFISKGFTFSNGQAFPKRAFAQSENLNDILNIGSPQEIIEKILYQYETFGISRYVAQIDFGGIPFANLMKNLEFLEADILPAIRRYTGQKNADQIEPTDHMQFRENVQKLTKEVE</sequence>
<dbReference type="PANTHER" id="PTHR30137:SF8">
    <property type="entry name" value="BLR5498 PROTEIN"/>
    <property type="match status" value="1"/>
</dbReference>
<dbReference type="Proteomes" id="UP000199708">
    <property type="component" value="Unassembled WGS sequence"/>
</dbReference>
<dbReference type="SUPFAM" id="SSF51679">
    <property type="entry name" value="Bacterial luciferase-like"/>
    <property type="match status" value="1"/>
</dbReference>
<dbReference type="AlphaFoldDB" id="A0A1G7QM71"/>
<proteinExistence type="predicted"/>
<organism evidence="4 5">
    <name type="scientific">Facklamia miroungae</name>
    <dbReference type="NCBI Taxonomy" id="120956"/>
    <lineage>
        <taxon>Bacteria</taxon>
        <taxon>Bacillati</taxon>
        <taxon>Bacillota</taxon>
        <taxon>Bacilli</taxon>
        <taxon>Lactobacillales</taxon>
        <taxon>Aerococcaceae</taxon>
        <taxon>Facklamia</taxon>
    </lineage>
</organism>
<dbReference type="InterPro" id="IPR036661">
    <property type="entry name" value="Luciferase-like_sf"/>
</dbReference>